<dbReference type="Proteomes" id="UP000178121">
    <property type="component" value="Unassembled WGS sequence"/>
</dbReference>
<protein>
    <recommendedName>
        <fullName evidence="3">DUF1905 domain-containing protein</fullName>
    </recommendedName>
</protein>
<evidence type="ECO:0000313" key="1">
    <source>
        <dbReference type="EMBL" id="OHA21803.1"/>
    </source>
</evidence>
<dbReference type="AlphaFoldDB" id="A0A1G2MDA5"/>
<dbReference type="InterPro" id="IPR037079">
    <property type="entry name" value="AF2212/PG0164-like_sf"/>
</dbReference>
<dbReference type="SUPFAM" id="SSF141694">
    <property type="entry name" value="AF2212/PG0164-like"/>
    <property type="match status" value="1"/>
</dbReference>
<name>A0A1G2MDA5_9BACT</name>
<dbReference type="Pfam" id="PF08922">
    <property type="entry name" value="DUF1905"/>
    <property type="match status" value="1"/>
</dbReference>
<evidence type="ECO:0000313" key="2">
    <source>
        <dbReference type="Proteomes" id="UP000178121"/>
    </source>
</evidence>
<sequence length="101" mass="11548">MSESKRTYRMRSEVWPYPGMAGWRFLTLPKKDGQEIRQKFGKQARGWGSLPVSVTIGNTTWNTSIFPDKKSGSYVLPLKAKIRKAEGISDHSRVTFTLTLR</sequence>
<accession>A0A1G2MDA5</accession>
<organism evidence="1 2">
    <name type="scientific">Candidatus Taylorbacteria bacterium RIFCSPHIGHO2_01_FULL_51_15</name>
    <dbReference type="NCBI Taxonomy" id="1802304"/>
    <lineage>
        <taxon>Bacteria</taxon>
        <taxon>Candidatus Tayloriibacteriota</taxon>
    </lineage>
</organism>
<reference evidence="1 2" key="1">
    <citation type="journal article" date="2016" name="Nat. Commun.">
        <title>Thousands of microbial genomes shed light on interconnected biogeochemical processes in an aquifer system.</title>
        <authorList>
            <person name="Anantharaman K."/>
            <person name="Brown C.T."/>
            <person name="Hug L.A."/>
            <person name="Sharon I."/>
            <person name="Castelle C.J."/>
            <person name="Probst A.J."/>
            <person name="Thomas B.C."/>
            <person name="Singh A."/>
            <person name="Wilkins M.J."/>
            <person name="Karaoz U."/>
            <person name="Brodie E.L."/>
            <person name="Williams K.H."/>
            <person name="Hubbard S.S."/>
            <person name="Banfield J.F."/>
        </authorList>
    </citation>
    <scope>NUCLEOTIDE SEQUENCE [LARGE SCALE GENOMIC DNA]</scope>
</reference>
<evidence type="ECO:0008006" key="3">
    <source>
        <dbReference type="Google" id="ProtNLM"/>
    </source>
</evidence>
<dbReference type="InterPro" id="IPR015018">
    <property type="entry name" value="DUF1905"/>
</dbReference>
<comment type="caution">
    <text evidence="1">The sequence shown here is derived from an EMBL/GenBank/DDBJ whole genome shotgun (WGS) entry which is preliminary data.</text>
</comment>
<proteinExistence type="predicted"/>
<dbReference type="EMBL" id="MHRI01000003">
    <property type="protein sequence ID" value="OHA21803.1"/>
    <property type="molecule type" value="Genomic_DNA"/>
</dbReference>
<gene>
    <name evidence="1" type="ORF">A2849_02625</name>
</gene>
<dbReference type="Gene3D" id="2.40.30.100">
    <property type="entry name" value="AF2212/PG0164-like"/>
    <property type="match status" value="1"/>
</dbReference>